<dbReference type="AlphaFoldDB" id="A0A327WQ56"/>
<dbReference type="RefSeq" id="WP_111570399.1">
    <property type="nucleotide sequence ID" value="NZ_PIPK01000018.1"/>
</dbReference>
<keyword evidence="4" id="KW-1185">Reference proteome</keyword>
<evidence type="ECO:0000313" key="2">
    <source>
        <dbReference type="EMBL" id="RUO18809.1"/>
    </source>
</evidence>
<name>A0A327WQ56_9GAMM</name>
<evidence type="ECO:0000313" key="3">
    <source>
        <dbReference type="Proteomes" id="UP000249203"/>
    </source>
</evidence>
<comment type="caution">
    <text evidence="1">The sequence shown here is derived from an EMBL/GenBank/DDBJ whole genome shotgun (WGS) entry which is preliminary data.</text>
</comment>
<dbReference type="EMBL" id="QLMD01000018">
    <property type="protein sequence ID" value="RAJ93558.1"/>
    <property type="molecule type" value="Genomic_DNA"/>
</dbReference>
<gene>
    <name evidence="1" type="ORF">B0I24_1189</name>
    <name evidence="2" type="ORF">CWE07_13560</name>
</gene>
<accession>A0A327WQ56</accession>
<organism evidence="1 3">
    <name type="scientific">Aliidiomarina maris</name>
    <dbReference type="NCBI Taxonomy" id="531312"/>
    <lineage>
        <taxon>Bacteria</taxon>
        <taxon>Pseudomonadati</taxon>
        <taxon>Pseudomonadota</taxon>
        <taxon>Gammaproteobacteria</taxon>
        <taxon>Alteromonadales</taxon>
        <taxon>Idiomarinaceae</taxon>
        <taxon>Aliidiomarina</taxon>
    </lineage>
</organism>
<dbReference type="OrthoDB" id="9957024at2"/>
<protein>
    <recommendedName>
        <fullName evidence="5">DUF2383 domain-containing protein</fullName>
    </recommendedName>
</protein>
<dbReference type="Proteomes" id="UP000249203">
    <property type="component" value="Unassembled WGS sequence"/>
</dbReference>
<evidence type="ECO:0000313" key="1">
    <source>
        <dbReference type="EMBL" id="RAJ93558.1"/>
    </source>
</evidence>
<evidence type="ECO:0008006" key="5">
    <source>
        <dbReference type="Google" id="ProtNLM"/>
    </source>
</evidence>
<evidence type="ECO:0000313" key="4">
    <source>
        <dbReference type="Proteomes" id="UP000287865"/>
    </source>
</evidence>
<dbReference type="Proteomes" id="UP000287865">
    <property type="component" value="Unassembled WGS sequence"/>
</dbReference>
<dbReference type="EMBL" id="PIPK01000018">
    <property type="protein sequence ID" value="RUO18809.1"/>
    <property type="molecule type" value="Genomic_DNA"/>
</dbReference>
<reference evidence="2 4" key="1">
    <citation type="journal article" date="2018" name="Front. Microbiol.">
        <title>Genome-Based Analysis Reveals the Taxonomy and Diversity of the Family Idiomarinaceae.</title>
        <authorList>
            <person name="Liu Y."/>
            <person name="Lai Q."/>
            <person name="Shao Z."/>
        </authorList>
    </citation>
    <scope>NUCLEOTIDE SEQUENCE [LARGE SCALE GENOMIC DNA]</scope>
    <source>
        <strain evidence="2 4">CF12-14</strain>
    </source>
</reference>
<reference evidence="1 3" key="2">
    <citation type="submission" date="2018-06" db="EMBL/GenBank/DDBJ databases">
        <title>Genomic Encyclopedia of Type Strains, Phase III (KMG-III): the genomes of soil and plant-associated and newly described type strains.</title>
        <authorList>
            <person name="Whitman W."/>
        </authorList>
    </citation>
    <scope>NUCLEOTIDE SEQUENCE [LARGE SCALE GENOMIC DNA]</scope>
    <source>
        <strain evidence="1 3">CGMCC 1.15366</strain>
    </source>
</reference>
<proteinExistence type="predicted"/>
<sequence>MQLHQIRALSQASCRFYRSAMHQVDDYNIRRIFQQRFDIYQQLLNLTASFETHDNDAEDTSLNHTIGWFEAAEQNIQNYENLIFLDFLDNHEKIALDALKVSVKQTDNELMSTQLSQFAASLQVNQDALGALKVQYRSQQAFSQPAP</sequence>